<keyword evidence="10 11" id="KW-0784">Thiamine biosynthesis</keyword>
<dbReference type="PANTHER" id="PTHR12592:SF0">
    <property type="entry name" value="ATP-DEPENDENT (S)-NAD(P)H-HYDRATE DEHYDRATASE"/>
    <property type="match status" value="1"/>
</dbReference>
<comment type="function">
    <text evidence="11">Catalyzes the phosphorylation of the hydroxyl group of 4-methyl-5-beta-hydroxyethylthiazole (THZ).</text>
</comment>
<dbReference type="GO" id="GO:0000287">
    <property type="term" value="F:magnesium ion binding"/>
    <property type="evidence" value="ECO:0007669"/>
    <property type="project" value="UniProtKB-UniRule"/>
</dbReference>
<dbReference type="HAMAP" id="MF_00228">
    <property type="entry name" value="Thz_kinase"/>
    <property type="match status" value="1"/>
</dbReference>
<accession>A0A841CB23</accession>
<dbReference type="PANTHER" id="PTHR12592">
    <property type="entry name" value="ATP-DEPENDENT (S)-NAD(P)H-HYDRATE DEHYDRATASE FAMILY MEMBER"/>
    <property type="match status" value="1"/>
</dbReference>
<dbReference type="EC" id="2.7.1.50" evidence="11"/>
<comment type="cofactor">
    <cofactor evidence="2 11">
        <name>Mg(2+)</name>
        <dbReference type="ChEBI" id="CHEBI:18420"/>
    </cofactor>
</comment>
<evidence type="ECO:0000256" key="11">
    <source>
        <dbReference type="HAMAP-Rule" id="MF_00228"/>
    </source>
</evidence>
<comment type="similarity">
    <text evidence="11">Belongs to the Thz kinase family.</text>
</comment>
<dbReference type="NCBIfam" id="NF006830">
    <property type="entry name" value="PRK09355.1"/>
    <property type="match status" value="1"/>
</dbReference>
<keyword evidence="8 11" id="KW-0067">ATP-binding</keyword>
<feature type="binding site" evidence="11">
    <location>
        <position position="186"/>
    </location>
    <ligand>
        <name>substrate</name>
    </ligand>
</feature>
<dbReference type="PIRSF" id="PIRSF000513">
    <property type="entry name" value="Thz_kinase"/>
    <property type="match status" value="1"/>
</dbReference>
<dbReference type="Gene3D" id="3.40.1190.20">
    <property type="match status" value="1"/>
</dbReference>
<evidence type="ECO:0000256" key="3">
    <source>
        <dbReference type="ARBA" id="ARBA00004868"/>
    </source>
</evidence>
<dbReference type="SUPFAM" id="SSF53613">
    <property type="entry name" value="Ribokinase-like"/>
    <property type="match status" value="1"/>
</dbReference>
<dbReference type="GO" id="GO:0004417">
    <property type="term" value="F:hydroxyethylthiazole kinase activity"/>
    <property type="evidence" value="ECO:0007669"/>
    <property type="project" value="UniProtKB-UniRule"/>
</dbReference>
<evidence type="ECO:0000313" key="12">
    <source>
        <dbReference type="EMBL" id="MBB5888751.1"/>
    </source>
</evidence>
<feature type="binding site" evidence="11">
    <location>
        <position position="159"/>
    </location>
    <ligand>
        <name>ATP</name>
        <dbReference type="ChEBI" id="CHEBI:30616"/>
    </ligand>
</feature>
<dbReference type="Pfam" id="PF02110">
    <property type="entry name" value="HK"/>
    <property type="match status" value="1"/>
</dbReference>
<keyword evidence="7 11" id="KW-0418">Kinase</keyword>
<evidence type="ECO:0000256" key="6">
    <source>
        <dbReference type="ARBA" id="ARBA00022741"/>
    </source>
</evidence>
<feature type="binding site" evidence="11">
    <location>
        <position position="114"/>
    </location>
    <ligand>
        <name>ATP</name>
        <dbReference type="ChEBI" id="CHEBI:30616"/>
    </ligand>
</feature>
<keyword evidence="5 11" id="KW-0479">Metal-binding</keyword>
<evidence type="ECO:0000256" key="1">
    <source>
        <dbReference type="ARBA" id="ARBA00001771"/>
    </source>
</evidence>
<dbReference type="GO" id="GO:0047453">
    <property type="term" value="F:ATP-dependent NAD(P)H-hydrate dehydratase activity"/>
    <property type="evidence" value="ECO:0007669"/>
    <property type="project" value="TreeGrafter"/>
</dbReference>
<dbReference type="GO" id="GO:0110051">
    <property type="term" value="P:metabolite repair"/>
    <property type="evidence" value="ECO:0007669"/>
    <property type="project" value="TreeGrafter"/>
</dbReference>
<comment type="catalytic activity">
    <reaction evidence="1 11">
        <text>5-(2-hydroxyethyl)-4-methylthiazole + ATP = 4-methyl-5-(2-phosphooxyethyl)-thiazole + ADP + H(+)</text>
        <dbReference type="Rhea" id="RHEA:24212"/>
        <dbReference type="ChEBI" id="CHEBI:15378"/>
        <dbReference type="ChEBI" id="CHEBI:17957"/>
        <dbReference type="ChEBI" id="CHEBI:30616"/>
        <dbReference type="ChEBI" id="CHEBI:58296"/>
        <dbReference type="ChEBI" id="CHEBI:456216"/>
        <dbReference type="EC" id="2.7.1.50"/>
    </reaction>
</comment>
<dbReference type="PRINTS" id="PR01099">
    <property type="entry name" value="HYETHTZKNASE"/>
</dbReference>
<evidence type="ECO:0000256" key="4">
    <source>
        <dbReference type="ARBA" id="ARBA00022679"/>
    </source>
</evidence>
<dbReference type="InterPro" id="IPR000417">
    <property type="entry name" value="Hyethyz_kinase"/>
</dbReference>
<dbReference type="GO" id="GO:0009228">
    <property type="term" value="P:thiamine biosynthetic process"/>
    <property type="evidence" value="ECO:0007669"/>
    <property type="project" value="UniProtKB-KW"/>
</dbReference>
<evidence type="ECO:0000256" key="8">
    <source>
        <dbReference type="ARBA" id="ARBA00022840"/>
    </source>
</evidence>
<feature type="binding site" evidence="11">
    <location>
        <position position="39"/>
    </location>
    <ligand>
        <name>substrate</name>
    </ligand>
</feature>
<evidence type="ECO:0000313" key="13">
    <source>
        <dbReference type="Proteomes" id="UP000562464"/>
    </source>
</evidence>
<sequence length="253" mass="27175">MVILKKIQEEHPLVLNLANSVTQQYVANVISYIGGSPLMTTAIEDVEELLSISNSLVLNTGTINEKELPLFIEAGRKANELGKPVVLDPVAVMLPYRASVISRLIKEVKFTVIRGNAAEIAWFAQSKIASKGIDAIEDNTNSKNAIIASQITGAVIVQSGQVDIITDGKSVLTVDTHSSFFKVNVGAGDMLSATIATFLAATTNSLQGAYEATILFGKAGERASQLVNNLPGDFIPKVLDVLYQFAQEQVREN</sequence>
<keyword evidence="9 11" id="KW-0460">Magnesium</keyword>
<evidence type="ECO:0000256" key="2">
    <source>
        <dbReference type="ARBA" id="ARBA00001946"/>
    </source>
</evidence>
<gene>
    <name evidence="11" type="primary">thiM</name>
    <name evidence="12" type="ORF">HNQ37_001664</name>
</gene>
<evidence type="ECO:0000256" key="10">
    <source>
        <dbReference type="ARBA" id="ARBA00022977"/>
    </source>
</evidence>
<organism evidence="12 13">
    <name type="scientific">Lactovum miscens</name>
    <dbReference type="NCBI Taxonomy" id="190387"/>
    <lineage>
        <taxon>Bacteria</taxon>
        <taxon>Bacillati</taxon>
        <taxon>Bacillota</taxon>
        <taxon>Bacilli</taxon>
        <taxon>Lactobacillales</taxon>
        <taxon>Streptococcaceae</taxon>
        <taxon>Lactovum</taxon>
    </lineage>
</organism>
<dbReference type="AlphaFoldDB" id="A0A841CB23"/>
<keyword evidence="6 11" id="KW-0547">Nucleotide-binding</keyword>
<keyword evidence="4 11" id="KW-0808">Transferase</keyword>
<dbReference type="GO" id="GO:0009229">
    <property type="term" value="P:thiamine diphosphate biosynthetic process"/>
    <property type="evidence" value="ECO:0007669"/>
    <property type="project" value="UniProtKB-UniRule"/>
</dbReference>
<proteinExistence type="inferred from homology"/>
<dbReference type="InterPro" id="IPR029056">
    <property type="entry name" value="Ribokinase-like"/>
</dbReference>
<dbReference type="GO" id="GO:0005524">
    <property type="term" value="F:ATP binding"/>
    <property type="evidence" value="ECO:0007669"/>
    <property type="project" value="UniProtKB-UniRule"/>
</dbReference>
<dbReference type="EMBL" id="JACHHV010000047">
    <property type="protein sequence ID" value="MBB5888751.1"/>
    <property type="molecule type" value="Genomic_DNA"/>
</dbReference>
<dbReference type="Proteomes" id="UP000562464">
    <property type="component" value="Unassembled WGS sequence"/>
</dbReference>
<evidence type="ECO:0000256" key="7">
    <source>
        <dbReference type="ARBA" id="ARBA00022777"/>
    </source>
</evidence>
<evidence type="ECO:0000256" key="5">
    <source>
        <dbReference type="ARBA" id="ARBA00022723"/>
    </source>
</evidence>
<dbReference type="CDD" id="cd01170">
    <property type="entry name" value="THZ_kinase"/>
    <property type="match status" value="1"/>
</dbReference>
<comment type="pathway">
    <text evidence="3 11">Cofactor biosynthesis; thiamine diphosphate biosynthesis; 4-methyl-5-(2-phosphoethyl)-thiazole from 5-(2-hydroxyethyl)-4-methylthiazole: step 1/1.</text>
</comment>
<protein>
    <recommendedName>
        <fullName evidence="11">Hydroxyethylthiazole kinase</fullName>
        <ecNumber evidence="11">2.7.1.50</ecNumber>
    </recommendedName>
    <alternativeName>
        <fullName evidence="11">4-methyl-5-beta-hydroxyethylthiazole kinase</fullName>
        <shortName evidence="11">TH kinase</shortName>
        <shortName evidence="11">Thz kinase</shortName>
    </alternativeName>
</protein>
<evidence type="ECO:0000256" key="9">
    <source>
        <dbReference type="ARBA" id="ARBA00022842"/>
    </source>
</evidence>
<keyword evidence="13" id="KW-1185">Reference proteome</keyword>
<comment type="caution">
    <text evidence="12">The sequence shown here is derived from an EMBL/GenBank/DDBJ whole genome shotgun (WGS) entry which is preliminary data.</text>
</comment>
<dbReference type="UniPathway" id="UPA00060">
    <property type="reaction ID" value="UER00139"/>
</dbReference>
<reference evidence="12 13" key="1">
    <citation type="submission" date="2020-08" db="EMBL/GenBank/DDBJ databases">
        <title>Genomic Encyclopedia of Type Strains, Phase IV (KMG-IV): sequencing the most valuable type-strain genomes for metagenomic binning, comparative biology and taxonomic classification.</title>
        <authorList>
            <person name="Goeker M."/>
        </authorList>
    </citation>
    <scope>NUCLEOTIDE SEQUENCE [LARGE SCALE GENOMIC DNA]</scope>
    <source>
        <strain evidence="12 13">DSM 14925</strain>
    </source>
</reference>
<name>A0A841CB23_9LACT</name>
<dbReference type="RefSeq" id="WP_183541152.1">
    <property type="nucleotide sequence ID" value="NZ_JACHHV010000047.1"/>
</dbReference>